<dbReference type="AlphaFoldDB" id="A0A137P8G3"/>
<name>A0A137P8G3_CONC2</name>
<proteinExistence type="predicted"/>
<dbReference type="EMBL" id="KQ964478">
    <property type="protein sequence ID" value="KXN71307.1"/>
    <property type="molecule type" value="Genomic_DNA"/>
</dbReference>
<accession>A0A137P8G3</accession>
<keyword evidence="4" id="KW-1185">Reference proteome</keyword>
<evidence type="ECO:0000313" key="3">
    <source>
        <dbReference type="EMBL" id="KXN71307.1"/>
    </source>
</evidence>
<dbReference type="Proteomes" id="UP000070444">
    <property type="component" value="Unassembled WGS sequence"/>
</dbReference>
<evidence type="ECO:0000256" key="1">
    <source>
        <dbReference type="SAM" id="MobiDB-lite"/>
    </source>
</evidence>
<gene>
    <name evidence="3" type="ORF">CONCODRAFT_78433</name>
</gene>
<reference evidence="3 4" key="1">
    <citation type="journal article" date="2015" name="Genome Biol. Evol.">
        <title>Phylogenomic analyses indicate that early fungi evolved digesting cell walls of algal ancestors of land plants.</title>
        <authorList>
            <person name="Chang Y."/>
            <person name="Wang S."/>
            <person name="Sekimoto S."/>
            <person name="Aerts A.L."/>
            <person name="Choi C."/>
            <person name="Clum A."/>
            <person name="LaButti K.M."/>
            <person name="Lindquist E.A."/>
            <person name="Yee Ngan C."/>
            <person name="Ohm R.A."/>
            <person name="Salamov A.A."/>
            <person name="Grigoriev I.V."/>
            <person name="Spatafora J.W."/>
            <person name="Berbee M.L."/>
        </authorList>
    </citation>
    <scope>NUCLEOTIDE SEQUENCE [LARGE SCALE GENOMIC DNA]</scope>
    <source>
        <strain evidence="3 4">NRRL 28638</strain>
    </source>
</reference>
<evidence type="ECO:0000259" key="2">
    <source>
        <dbReference type="Pfam" id="PF08167"/>
    </source>
</evidence>
<dbReference type="Pfam" id="PF08167">
    <property type="entry name" value="RIX1"/>
    <property type="match status" value="1"/>
</dbReference>
<feature type="region of interest" description="Disordered" evidence="1">
    <location>
        <begin position="732"/>
        <end position="764"/>
    </location>
</feature>
<feature type="domain" description="Pre-rRNA-processing protein RIX1 N-terminal" evidence="2">
    <location>
        <begin position="82"/>
        <end position="205"/>
    </location>
</feature>
<organism evidence="3 4">
    <name type="scientific">Conidiobolus coronatus (strain ATCC 28846 / CBS 209.66 / NRRL 28638)</name>
    <name type="common">Delacroixia coronata</name>
    <dbReference type="NCBI Taxonomy" id="796925"/>
    <lineage>
        <taxon>Eukaryota</taxon>
        <taxon>Fungi</taxon>
        <taxon>Fungi incertae sedis</taxon>
        <taxon>Zoopagomycota</taxon>
        <taxon>Entomophthoromycotina</taxon>
        <taxon>Entomophthoromycetes</taxon>
        <taxon>Entomophthorales</taxon>
        <taxon>Ancylistaceae</taxon>
        <taxon>Conidiobolus</taxon>
    </lineage>
</organism>
<protein>
    <recommendedName>
        <fullName evidence="2">Pre-rRNA-processing protein RIX1 N-terminal domain-containing protein</fullName>
    </recommendedName>
</protein>
<evidence type="ECO:0000313" key="4">
    <source>
        <dbReference type="Proteomes" id="UP000070444"/>
    </source>
</evidence>
<sequence length="764" mass="87380">MDWKALYLSEINKLTLEVLNLDGKELVENYDALTHILNKYPLLTKLEDLEEIKALSAWGAKLGQFLGLKDKTKFPEGENIVIGGEWAIITCNQSRRLMIEHIVTYIRHLMNFLTSPAPLTDDQYINLFTTIPKLFLLTSGQSELEREILPLYLPKFVNTWLEKVEGLLTNAKSSQMLDTIMDLIALFPKTLKPFANKINDLFLRLCFVDYKLCPTKLSPYVSELIYLLILTQTKVEEIVNKYNDLMNRSIQTCHYILLTLFQMPKHAQFDKSTIFKLAEHSRATLDEEMEYQLLMVNLFRRSCDFIESALTFNHSHTTSFILKLPIADIVEILVLLNSIPTHVTTLSVYERTRLMLYPQTLTQDSFKIFEKLLEFTHISSLPLTIFTFFKHNYLQDTCGNELWLRGMMTVINRTDSSEDLKLNEAKLIQKIVDTDIKDTKCFDLALRLLALIAENYWLTLSPECQLNILDTIQKYLIELSFKGAPKLEFFKTVFTTIAILHKYQTYNDYLYTLSHYYHQFVLYSLQDLKIREWWNDYGEMEWSVLIHPQFPTRVYSITDEIDYKAILKLRKDLAETFAKRGPNGQISNDPINGDQQQNNIIMPSASTQAPLVAHTIPVCTENISVKEATTAYIPQVPKIPVSIPSSATIPQAAISVAADPIPEPQPVALPIADKDQSSNLEHIQVQATTQAGLPESVQQASKETLSEEVTQSATEVPETKSEFNEFITNQIDKLVPKNSGADGEDDDNASVGSDEMDKMIDDLF</sequence>
<feature type="compositionally biased region" description="Basic and acidic residues" evidence="1">
    <location>
        <begin position="755"/>
        <end position="764"/>
    </location>
</feature>
<dbReference type="InterPro" id="IPR012583">
    <property type="entry name" value="RIX1_N"/>
</dbReference>